<organism evidence="1 2">
    <name type="scientific">Mediterraneibacter gnavus</name>
    <name type="common">Ruminococcus gnavus</name>
    <dbReference type="NCBI Taxonomy" id="33038"/>
    <lineage>
        <taxon>Bacteria</taxon>
        <taxon>Bacillati</taxon>
        <taxon>Bacillota</taxon>
        <taxon>Clostridia</taxon>
        <taxon>Lachnospirales</taxon>
        <taxon>Lachnospiraceae</taxon>
        <taxon>Mediterraneibacter</taxon>
    </lineage>
</organism>
<accession>A0A2N5PGX5</accession>
<dbReference type="Proteomes" id="UP000283834">
    <property type="component" value="Unassembled WGS sequence"/>
</dbReference>
<evidence type="ECO:0000313" key="1">
    <source>
        <dbReference type="EMBL" id="RGT39139.1"/>
    </source>
</evidence>
<gene>
    <name evidence="1" type="ORF">DWX36_07795</name>
</gene>
<reference evidence="1 2" key="1">
    <citation type="submission" date="2018-08" db="EMBL/GenBank/DDBJ databases">
        <title>A genome reference for cultivated species of the human gut microbiota.</title>
        <authorList>
            <person name="Zou Y."/>
            <person name="Xue W."/>
            <person name="Luo G."/>
        </authorList>
    </citation>
    <scope>NUCLEOTIDE SEQUENCE [LARGE SCALE GENOMIC DNA]</scope>
    <source>
        <strain evidence="1 2">AF19-16AC</strain>
    </source>
</reference>
<proteinExistence type="predicted"/>
<name>A0A2N5PGX5_MEDGN</name>
<comment type="caution">
    <text evidence="1">The sequence shown here is derived from an EMBL/GenBank/DDBJ whole genome shotgun (WGS) entry which is preliminary data.</text>
</comment>
<dbReference type="AlphaFoldDB" id="A0A2N5PGX5"/>
<dbReference type="RefSeq" id="WP_101874971.1">
    <property type="nucleotide sequence ID" value="NZ_NIHU01000024.1"/>
</dbReference>
<evidence type="ECO:0000313" key="2">
    <source>
        <dbReference type="Proteomes" id="UP000283834"/>
    </source>
</evidence>
<dbReference type="EMBL" id="QRWQ01000006">
    <property type="protein sequence ID" value="RGT39139.1"/>
    <property type="molecule type" value="Genomic_DNA"/>
</dbReference>
<sequence>MERISCTDDEDDLLELYAAVIQAVFNDRVENEEIERLDVADIIDTFGAIVEIIDISVNEKIRYLGTLLGGVPEEDQGSAFDEYDQENGYIEETTQEEIWRSYGDNLDAILQICIKSMRNSYKECLESDLSDLLDYVVFQVEYDREK</sequence>
<protein>
    <submittedName>
        <fullName evidence="1">Uncharacterized protein</fullName>
    </submittedName>
</protein>